<dbReference type="RefSeq" id="XP_007751659.1">
    <property type="nucleotide sequence ID" value="XM_007753469.1"/>
</dbReference>
<evidence type="ECO:0000313" key="2">
    <source>
        <dbReference type="Proteomes" id="UP000019471"/>
    </source>
</evidence>
<dbReference type="HOGENOM" id="CLU_110355_2_4_1"/>
<accession>W9W8V2</accession>
<dbReference type="Gene3D" id="3.30.70.1060">
    <property type="entry name" value="Dimeric alpha+beta barrel"/>
    <property type="match status" value="1"/>
</dbReference>
<evidence type="ECO:0000313" key="1">
    <source>
        <dbReference type="EMBL" id="EXJ54989.1"/>
    </source>
</evidence>
<dbReference type="EMBL" id="AMGX01000038">
    <property type="protein sequence ID" value="EXJ54989.1"/>
    <property type="molecule type" value="Genomic_DNA"/>
</dbReference>
<dbReference type="OrthoDB" id="5519740at2759"/>
<dbReference type="PANTHER" id="PTHR33606:SF3">
    <property type="entry name" value="PROTEIN YCII"/>
    <property type="match status" value="1"/>
</dbReference>
<dbReference type="SUPFAM" id="SSF54909">
    <property type="entry name" value="Dimeric alpha+beta barrel"/>
    <property type="match status" value="1"/>
</dbReference>
<sequence>MTSSLPEFLVIIPDFANVSPETRAEARPIHLREVQPLVDAKVVVKGGALLSPISQPGEAPAVNGSVMIVQIENADAVRQRLENDVYHKKAIWDLDKAQIILIKCGFRTPL</sequence>
<dbReference type="AlphaFoldDB" id="W9W8V2"/>
<proteinExistence type="predicted"/>
<gene>
    <name evidence="1" type="ORF">A1O5_12900</name>
</gene>
<organism evidence="1 2">
    <name type="scientific">Cladophialophora psammophila CBS 110553</name>
    <dbReference type="NCBI Taxonomy" id="1182543"/>
    <lineage>
        <taxon>Eukaryota</taxon>
        <taxon>Fungi</taxon>
        <taxon>Dikarya</taxon>
        <taxon>Ascomycota</taxon>
        <taxon>Pezizomycotina</taxon>
        <taxon>Eurotiomycetes</taxon>
        <taxon>Chaetothyriomycetidae</taxon>
        <taxon>Chaetothyriales</taxon>
        <taxon>Herpotrichiellaceae</taxon>
        <taxon>Cladophialophora</taxon>
    </lineage>
</organism>
<dbReference type="PANTHER" id="PTHR33606">
    <property type="entry name" value="PROTEIN YCII"/>
    <property type="match status" value="1"/>
</dbReference>
<dbReference type="InterPro" id="IPR011008">
    <property type="entry name" value="Dimeric_a/b-barrel"/>
</dbReference>
<reference evidence="1 2" key="1">
    <citation type="submission" date="2013-03" db="EMBL/GenBank/DDBJ databases">
        <title>The Genome Sequence of Cladophialophora psammophila CBS 110553.</title>
        <authorList>
            <consortium name="The Broad Institute Genomics Platform"/>
            <person name="Cuomo C."/>
            <person name="de Hoog S."/>
            <person name="Gorbushina A."/>
            <person name="Walker B."/>
            <person name="Young S.K."/>
            <person name="Zeng Q."/>
            <person name="Gargeya S."/>
            <person name="Fitzgerald M."/>
            <person name="Haas B."/>
            <person name="Abouelleil A."/>
            <person name="Allen A.W."/>
            <person name="Alvarado L."/>
            <person name="Arachchi H.M."/>
            <person name="Berlin A.M."/>
            <person name="Chapman S.B."/>
            <person name="Gainer-Dewar J."/>
            <person name="Goldberg J."/>
            <person name="Griggs A."/>
            <person name="Gujja S."/>
            <person name="Hansen M."/>
            <person name="Howarth C."/>
            <person name="Imamovic A."/>
            <person name="Ireland A."/>
            <person name="Larimer J."/>
            <person name="McCowan C."/>
            <person name="Murphy C."/>
            <person name="Pearson M."/>
            <person name="Poon T.W."/>
            <person name="Priest M."/>
            <person name="Roberts A."/>
            <person name="Saif S."/>
            <person name="Shea T."/>
            <person name="Sisk P."/>
            <person name="Sykes S."/>
            <person name="Wortman J."/>
            <person name="Nusbaum C."/>
            <person name="Birren B."/>
        </authorList>
    </citation>
    <scope>NUCLEOTIDE SEQUENCE [LARGE SCALE GENOMIC DNA]</scope>
    <source>
        <strain evidence="1 2">CBS 110553</strain>
    </source>
</reference>
<name>W9W8V2_9EURO</name>
<keyword evidence="2" id="KW-1185">Reference proteome</keyword>
<protein>
    <recommendedName>
        <fullName evidence="3">YCII-related domain-containing protein</fullName>
    </recommendedName>
</protein>
<dbReference type="InterPro" id="IPR051807">
    <property type="entry name" value="Sec-metab_biosynth-assoc"/>
</dbReference>
<evidence type="ECO:0008006" key="3">
    <source>
        <dbReference type="Google" id="ProtNLM"/>
    </source>
</evidence>
<dbReference type="GeneID" id="19197586"/>
<comment type="caution">
    <text evidence="1">The sequence shown here is derived from an EMBL/GenBank/DDBJ whole genome shotgun (WGS) entry which is preliminary data.</text>
</comment>
<dbReference type="Proteomes" id="UP000019471">
    <property type="component" value="Unassembled WGS sequence"/>
</dbReference>